<feature type="compositionally biased region" description="Basic and acidic residues" evidence="3">
    <location>
        <begin position="449"/>
        <end position="462"/>
    </location>
</feature>
<evidence type="ECO:0000256" key="3">
    <source>
        <dbReference type="SAM" id="MobiDB-lite"/>
    </source>
</evidence>
<proteinExistence type="predicted"/>
<feature type="region of interest" description="Disordered" evidence="3">
    <location>
        <begin position="441"/>
        <end position="465"/>
    </location>
</feature>
<dbReference type="Gramene" id="PSR98785">
    <property type="protein sequence ID" value="PSR98785"/>
    <property type="gene ID" value="CEY00_Acc25310"/>
</dbReference>
<dbReference type="CDD" id="cd07323">
    <property type="entry name" value="LAM"/>
    <property type="match status" value="1"/>
</dbReference>
<dbReference type="Pfam" id="PF05383">
    <property type="entry name" value="La"/>
    <property type="match status" value="1"/>
</dbReference>
<organism evidence="5 6">
    <name type="scientific">Actinidia chinensis var. chinensis</name>
    <name type="common">Chinese soft-hair kiwi</name>
    <dbReference type="NCBI Taxonomy" id="1590841"/>
    <lineage>
        <taxon>Eukaryota</taxon>
        <taxon>Viridiplantae</taxon>
        <taxon>Streptophyta</taxon>
        <taxon>Embryophyta</taxon>
        <taxon>Tracheophyta</taxon>
        <taxon>Spermatophyta</taxon>
        <taxon>Magnoliopsida</taxon>
        <taxon>eudicotyledons</taxon>
        <taxon>Gunneridae</taxon>
        <taxon>Pentapetalae</taxon>
        <taxon>asterids</taxon>
        <taxon>Ericales</taxon>
        <taxon>Actinidiaceae</taxon>
        <taxon>Actinidia</taxon>
    </lineage>
</organism>
<evidence type="ECO:0000256" key="1">
    <source>
        <dbReference type="ARBA" id="ARBA00022884"/>
    </source>
</evidence>
<keyword evidence="6" id="KW-1185">Reference proteome</keyword>
<dbReference type="OrthoDB" id="340227at2759"/>
<feature type="compositionally biased region" description="Polar residues" evidence="3">
    <location>
        <begin position="16"/>
        <end position="37"/>
    </location>
</feature>
<dbReference type="InterPro" id="IPR045180">
    <property type="entry name" value="La_dom_prot"/>
</dbReference>
<dbReference type="Gene3D" id="1.10.10.10">
    <property type="entry name" value="Winged helix-like DNA-binding domain superfamily/Winged helix DNA-binding domain"/>
    <property type="match status" value="1"/>
</dbReference>
<feature type="region of interest" description="Disordered" evidence="3">
    <location>
        <begin position="1"/>
        <end position="37"/>
    </location>
</feature>
<feature type="compositionally biased region" description="Polar residues" evidence="3">
    <location>
        <begin position="138"/>
        <end position="149"/>
    </location>
</feature>
<sequence length="637" mass="70732">METESLISLDEAAQAPENSNYMENVSVPSDSTPQNAGSQVLVAPQHSDGSDSMCYSHPNAVTLFSSPLYYVPPMFYPSVCTTFVHLHGWAQQYHPGCFPIVEPQAVNFGTESLLQSQLHPAFCGGLSTSGSYGHHSPADSNARVNSSAYRRQDQQEANHFSYPPWYHQGAITLNDNRIMPQEIGQMVFSGPPPPVFGPVSGLTSRGILGPGPLSHLFAAAPSFRAVPPTHLMPHPSLSMPAPEALHLRSKIVKQIEYYFSDKNLPNDHYLLSLMDVEGWVPISCIANFNRVKKMTRDIPLIVDALKSSLTIEIQGDKIRKRCDYSRHASFELGTSPKDQVSIYATTSVDKYQDKEYKKRGLLGEGLELDRSAVTRHCFLPSQRAKDEDNKVAASDQDVSLTQEQRLKRTDKIRKVWVKKRGDSTYCSSPLGLQKPEVTGNIAGSSCSGEPRHASMQRRENRGLKKQQCSHKQFLTSSKFQNHGNSHNLEGMISGFQASSSVGFSFGLMPVKRSGLTSSKSDPSSKGNLPKNNPLLHSNPKVSSTYKSSASRKWVLKTEARDLNYKRCFGEQTQLRIGCSELGILICGKECILLKAYNSKGTFLFFCWYAKLTNRNLDRRKEGISRIDLQLSRTDLAC</sequence>
<dbReference type="PROSITE" id="PS50961">
    <property type="entry name" value="HTH_LA"/>
    <property type="match status" value="1"/>
</dbReference>
<protein>
    <submittedName>
        <fullName evidence="5">La-related protein like</fullName>
    </submittedName>
</protein>
<keyword evidence="1 2" id="KW-0694">RNA-binding</keyword>
<reference evidence="6" key="2">
    <citation type="journal article" date="2018" name="BMC Genomics">
        <title>A manually annotated Actinidia chinensis var. chinensis (kiwifruit) genome highlights the challenges associated with draft genomes and gene prediction in plants.</title>
        <authorList>
            <person name="Pilkington S.M."/>
            <person name="Crowhurst R."/>
            <person name="Hilario E."/>
            <person name="Nardozza S."/>
            <person name="Fraser L."/>
            <person name="Peng Y."/>
            <person name="Gunaseelan K."/>
            <person name="Simpson R."/>
            <person name="Tahir J."/>
            <person name="Deroles S.C."/>
            <person name="Templeton K."/>
            <person name="Luo Z."/>
            <person name="Davy M."/>
            <person name="Cheng C."/>
            <person name="McNeilage M."/>
            <person name="Scaglione D."/>
            <person name="Liu Y."/>
            <person name="Zhang Q."/>
            <person name="Datson P."/>
            <person name="De Silva N."/>
            <person name="Gardiner S.E."/>
            <person name="Bassett H."/>
            <person name="Chagne D."/>
            <person name="McCallum J."/>
            <person name="Dzierzon H."/>
            <person name="Deng C."/>
            <person name="Wang Y.Y."/>
            <person name="Barron L."/>
            <person name="Manako K."/>
            <person name="Bowen J."/>
            <person name="Foster T.M."/>
            <person name="Erridge Z.A."/>
            <person name="Tiffin H."/>
            <person name="Waite C.N."/>
            <person name="Davies K.M."/>
            <person name="Grierson E.P."/>
            <person name="Laing W.A."/>
            <person name="Kirk R."/>
            <person name="Chen X."/>
            <person name="Wood M."/>
            <person name="Montefiori M."/>
            <person name="Brummell D.A."/>
            <person name="Schwinn K.E."/>
            <person name="Catanach A."/>
            <person name="Fullerton C."/>
            <person name="Li D."/>
            <person name="Meiyalaghan S."/>
            <person name="Nieuwenhuizen N."/>
            <person name="Read N."/>
            <person name="Prakash R."/>
            <person name="Hunter D."/>
            <person name="Zhang H."/>
            <person name="McKenzie M."/>
            <person name="Knabel M."/>
            <person name="Harris A."/>
            <person name="Allan A.C."/>
            <person name="Gleave A."/>
            <person name="Chen A."/>
            <person name="Janssen B.J."/>
            <person name="Plunkett B."/>
            <person name="Ampomah-Dwamena C."/>
            <person name="Voogd C."/>
            <person name="Leif D."/>
            <person name="Lafferty D."/>
            <person name="Souleyre E.J.F."/>
            <person name="Varkonyi-Gasic E."/>
            <person name="Gambi F."/>
            <person name="Hanley J."/>
            <person name="Yao J.L."/>
            <person name="Cheung J."/>
            <person name="David K.M."/>
            <person name="Warren B."/>
            <person name="Marsh K."/>
            <person name="Snowden K.C."/>
            <person name="Lin-Wang K."/>
            <person name="Brian L."/>
            <person name="Martinez-Sanchez M."/>
            <person name="Wang M."/>
            <person name="Ileperuma N."/>
            <person name="Macnee N."/>
            <person name="Campin R."/>
            <person name="McAtee P."/>
            <person name="Drummond R.S.M."/>
            <person name="Espley R.V."/>
            <person name="Ireland H.S."/>
            <person name="Wu R."/>
            <person name="Atkinson R.G."/>
            <person name="Karunairetnam S."/>
            <person name="Bulley S."/>
            <person name="Chunkath S."/>
            <person name="Hanley Z."/>
            <person name="Storey R."/>
            <person name="Thrimawithana A.H."/>
            <person name="Thomson S."/>
            <person name="David C."/>
            <person name="Testolin R."/>
            <person name="Huang H."/>
            <person name="Hellens R.P."/>
            <person name="Schaffer R.J."/>
        </authorList>
    </citation>
    <scope>NUCLEOTIDE SEQUENCE [LARGE SCALE GENOMIC DNA]</scope>
    <source>
        <strain evidence="6">cv. Red5</strain>
    </source>
</reference>
<accession>A0A2R6PYI3</accession>
<comment type="caution">
    <text evidence="5">The sequence shown here is derived from an EMBL/GenBank/DDBJ whole genome shotgun (WGS) entry which is preliminary data.</text>
</comment>
<dbReference type="InterPro" id="IPR036390">
    <property type="entry name" value="WH_DNA-bd_sf"/>
</dbReference>
<dbReference type="GO" id="GO:0003723">
    <property type="term" value="F:RNA binding"/>
    <property type="evidence" value="ECO:0007669"/>
    <property type="project" value="UniProtKB-UniRule"/>
</dbReference>
<feature type="domain" description="HTH La-type RNA-binding" evidence="4">
    <location>
        <begin position="241"/>
        <end position="330"/>
    </location>
</feature>
<dbReference type="STRING" id="1590841.A0A2R6PYI3"/>
<evidence type="ECO:0000259" key="4">
    <source>
        <dbReference type="PROSITE" id="PS50961"/>
    </source>
</evidence>
<dbReference type="PANTHER" id="PTHR22792:SF101">
    <property type="entry name" value="LA-RELATED PROTEIN 1A"/>
    <property type="match status" value="1"/>
</dbReference>
<dbReference type="AlphaFoldDB" id="A0A2R6PYI3"/>
<dbReference type="InterPro" id="IPR006630">
    <property type="entry name" value="La_HTH"/>
</dbReference>
<gene>
    <name evidence="5" type="ORF">CEY00_Acc25310</name>
</gene>
<dbReference type="InParanoid" id="A0A2R6PYI3"/>
<dbReference type="SMART" id="SM00715">
    <property type="entry name" value="LA"/>
    <property type="match status" value="1"/>
</dbReference>
<feature type="region of interest" description="Disordered" evidence="3">
    <location>
        <begin position="514"/>
        <end position="543"/>
    </location>
</feature>
<dbReference type="PANTHER" id="PTHR22792">
    <property type="entry name" value="LUPUS LA PROTEIN-RELATED"/>
    <property type="match status" value="1"/>
</dbReference>
<dbReference type="SUPFAM" id="SSF46785">
    <property type="entry name" value="Winged helix' DNA-binding domain"/>
    <property type="match status" value="1"/>
</dbReference>
<dbReference type="EMBL" id="NKQK01000022">
    <property type="protein sequence ID" value="PSR98785.1"/>
    <property type="molecule type" value="Genomic_DNA"/>
</dbReference>
<evidence type="ECO:0000313" key="6">
    <source>
        <dbReference type="Proteomes" id="UP000241394"/>
    </source>
</evidence>
<evidence type="ECO:0000313" key="5">
    <source>
        <dbReference type="EMBL" id="PSR98785.1"/>
    </source>
</evidence>
<name>A0A2R6PYI3_ACTCC</name>
<evidence type="ECO:0000256" key="2">
    <source>
        <dbReference type="PROSITE-ProRule" id="PRU00332"/>
    </source>
</evidence>
<dbReference type="Proteomes" id="UP000241394">
    <property type="component" value="Chromosome LG22"/>
</dbReference>
<dbReference type="InterPro" id="IPR036388">
    <property type="entry name" value="WH-like_DNA-bd_sf"/>
</dbReference>
<feature type="compositionally biased region" description="Polar residues" evidence="3">
    <location>
        <begin position="514"/>
        <end position="530"/>
    </location>
</feature>
<feature type="region of interest" description="Disordered" evidence="3">
    <location>
        <begin position="133"/>
        <end position="153"/>
    </location>
</feature>
<reference evidence="5 6" key="1">
    <citation type="submission" date="2017-07" db="EMBL/GenBank/DDBJ databases">
        <title>An improved, manually edited Actinidia chinensis var. chinensis (kiwifruit) genome highlights the challenges associated with draft genomes and gene prediction in plants.</title>
        <authorList>
            <person name="Pilkington S."/>
            <person name="Crowhurst R."/>
            <person name="Hilario E."/>
            <person name="Nardozza S."/>
            <person name="Fraser L."/>
            <person name="Peng Y."/>
            <person name="Gunaseelan K."/>
            <person name="Simpson R."/>
            <person name="Tahir J."/>
            <person name="Deroles S."/>
            <person name="Templeton K."/>
            <person name="Luo Z."/>
            <person name="Davy M."/>
            <person name="Cheng C."/>
            <person name="Mcneilage M."/>
            <person name="Scaglione D."/>
            <person name="Liu Y."/>
            <person name="Zhang Q."/>
            <person name="Datson P."/>
            <person name="De Silva N."/>
            <person name="Gardiner S."/>
            <person name="Bassett H."/>
            <person name="Chagne D."/>
            <person name="Mccallum J."/>
            <person name="Dzierzon H."/>
            <person name="Deng C."/>
            <person name="Wang Y.-Y."/>
            <person name="Barron N."/>
            <person name="Manako K."/>
            <person name="Bowen J."/>
            <person name="Foster T."/>
            <person name="Erridge Z."/>
            <person name="Tiffin H."/>
            <person name="Waite C."/>
            <person name="Davies K."/>
            <person name="Grierson E."/>
            <person name="Laing W."/>
            <person name="Kirk R."/>
            <person name="Chen X."/>
            <person name="Wood M."/>
            <person name="Montefiori M."/>
            <person name="Brummell D."/>
            <person name="Schwinn K."/>
            <person name="Catanach A."/>
            <person name="Fullerton C."/>
            <person name="Li D."/>
            <person name="Meiyalaghan S."/>
            <person name="Nieuwenhuizen N."/>
            <person name="Read N."/>
            <person name="Prakash R."/>
            <person name="Hunter D."/>
            <person name="Zhang H."/>
            <person name="Mckenzie M."/>
            <person name="Knabel M."/>
            <person name="Harris A."/>
            <person name="Allan A."/>
            <person name="Chen A."/>
            <person name="Janssen B."/>
            <person name="Plunkett B."/>
            <person name="Dwamena C."/>
            <person name="Voogd C."/>
            <person name="Leif D."/>
            <person name="Lafferty D."/>
            <person name="Souleyre E."/>
            <person name="Varkonyi-Gasic E."/>
            <person name="Gambi F."/>
            <person name="Hanley J."/>
            <person name="Yao J.-L."/>
            <person name="Cheung J."/>
            <person name="David K."/>
            <person name="Warren B."/>
            <person name="Marsh K."/>
            <person name="Snowden K."/>
            <person name="Lin-Wang K."/>
            <person name="Brian L."/>
            <person name="Martinez-Sanchez M."/>
            <person name="Wang M."/>
            <person name="Ileperuma N."/>
            <person name="Macnee N."/>
            <person name="Campin R."/>
            <person name="Mcatee P."/>
            <person name="Drummond R."/>
            <person name="Espley R."/>
            <person name="Ireland H."/>
            <person name="Wu R."/>
            <person name="Atkinson R."/>
            <person name="Karunairetnam S."/>
            <person name="Bulley S."/>
            <person name="Chunkath S."/>
            <person name="Hanley Z."/>
            <person name="Storey R."/>
            <person name="Thrimawithana A."/>
            <person name="Thomson S."/>
            <person name="David C."/>
            <person name="Testolin R."/>
        </authorList>
    </citation>
    <scope>NUCLEOTIDE SEQUENCE [LARGE SCALE GENOMIC DNA]</scope>
    <source>
        <strain evidence="6">cv. Red5</strain>
        <tissue evidence="5">Young leaf</tissue>
    </source>
</reference>